<evidence type="ECO:0000256" key="7">
    <source>
        <dbReference type="ARBA" id="ARBA00023136"/>
    </source>
</evidence>
<dbReference type="GO" id="GO:0015099">
    <property type="term" value="F:nickel cation transmembrane transporter activity"/>
    <property type="evidence" value="ECO:0007669"/>
    <property type="project" value="UniProtKB-UniRule"/>
</dbReference>
<comment type="caution">
    <text evidence="9">The sequence shown here is derived from an EMBL/GenBank/DDBJ whole genome shotgun (WGS) entry which is preliminary data.</text>
</comment>
<comment type="subcellular location">
    <subcellularLocation>
        <location evidence="8">Cell membrane</location>
        <topology evidence="8">Multi-pass membrane protein</topology>
    </subcellularLocation>
    <subcellularLocation>
        <location evidence="1">Endomembrane system</location>
        <topology evidence="1">Multi-pass membrane protein</topology>
    </subcellularLocation>
</comment>
<feature type="transmembrane region" description="Helical" evidence="8">
    <location>
        <begin position="26"/>
        <end position="47"/>
    </location>
</feature>
<keyword evidence="4" id="KW-0533">Nickel</keyword>
<keyword evidence="5 8" id="KW-0812">Transmembrane</keyword>
<keyword evidence="7 8" id="KW-0472">Membrane</keyword>
<dbReference type="AlphaFoldDB" id="A0A9P4YA44"/>
<feature type="transmembrane region" description="Helical" evidence="8">
    <location>
        <begin position="285"/>
        <end position="315"/>
    </location>
</feature>
<accession>A0A9P4YA44</accession>
<evidence type="ECO:0000313" key="9">
    <source>
        <dbReference type="EMBL" id="KAF3769732.1"/>
    </source>
</evidence>
<evidence type="ECO:0000256" key="5">
    <source>
        <dbReference type="ARBA" id="ARBA00022692"/>
    </source>
</evidence>
<dbReference type="RefSeq" id="XP_040780693.1">
    <property type="nucleotide sequence ID" value="XM_040921058.1"/>
</dbReference>
<dbReference type="Proteomes" id="UP000803844">
    <property type="component" value="Unassembled WGS sequence"/>
</dbReference>
<name>A0A9P4YA44_CRYP1</name>
<evidence type="ECO:0000256" key="6">
    <source>
        <dbReference type="ARBA" id="ARBA00022989"/>
    </source>
</evidence>
<proteinExistence type="inferred from homology"/>
<evidence type="ECO:0000256" key="2">
    <source>
        <dbReference type="ARBA" id="ARBA00010892"/>
    </source>
</evidence>
<dbReference type="OrthoDB" id="5197598at2759"/>
<dbReference type="GO" id="GO:0012505">
    <property type="term" value="C:endomembrane system"/>
    <property type="evidence" value="ECO:0007669"/>
    <property type="project" value="UniProtKB-SubCell"/>
</dbReference>
<keyword evidence="10" id="KW-1185">Reference proteome</keyword>
<keyword evidence="6 8" id="KW-1133">Transmembrane helix</keyword>
<feature type="transmembrane region" description="Helical" evidence="8">
    <location>
        <begin position="242"/>
        <end position="264"/>
    </location>
</feature>
<dbReference type="Pfam" id="PF03824">
    <property type="entry name" value="NicO"/>
    <property type="match status" value="1"/>
</dbReference>
<dbReference type="InterPro" id="IPR011541">
    <property type="entry name" value="Ni/Co_transpt_high_affinity"/>
</dbReference>
<feature type="transmembrane region" description="Helical" evidence="8">
    <location>
        <begin position="335"/>
        <end position="355"/>
    </location>
</feature>
<feature type="transmembrane region" description="Helical" evidence="8">
    <location>
        <begin position="94"/>
        <end position="117"/>
    </location>
</feature>
<evidence type="ECO:0000256" key="1">
    <source>
        <dbReference type="ARBA" id="ARBA00004127"/>
    </source>
</evidence>
<evidence type="ECO:0000256" key="8">
    <source>
        <dbReference type="RuleBase" id="RU362101"/>
    </source>
</evidence>
<evidence type="ECO:0000256" key="3">
    <source>
        <dbReference type="ARBA" id="ARBA00022448"/>
    </source>
</evidence>
<protein>
    <recommendedName>
        <fullName evidence="8">Nickel/cobalt efflux system</fullName>
    </recommendedName>
</protein>
<evidence type="ECO:0000256" key="4">
    <source>
        <dbReference type="ARBA" id="ARBA00022596"/>
    </source>
</evidence>
<evidence type="ECO:0000313" key="10">
    <source>
        <dbReference type="Proteomes" id="UP000803844"/>
    </source>
</evidence>
<dbReference type="GeneID" id="63838187"/>
<reference evidence="9" key="1">
    <citation type="journal article" date="2020" name="Phytopathology">
        <title>Genome sequence of the chestnut blight fungus Cryphonectria parasitica EP155: A fundamental resource for an archetypical invasive plant pathogen.</title>
        <authorList>
            <person name="Crouch J.A."/>
            <person name="Dawe A."/>
            <person name="Aerts A."/>
            <person name="Barry K."/>
            <person name="Churchill A.C.L."/>
            <person name="Grimwood J."/>
            <person name="Hillman B."/>
            <person name="Milgroom M.G."/>
            <person name="Pangilinan J."/>
            <person name="Smith M."/>
            <person name="Salamov A."/>
            <person name="Schmutz J."/>
            <person name="Yadav J."/>
            <person name="Grigoriev I.V."/>
            <person name="Nuss D."/>
        </authorList>
    </citation>
    <scope>NUCLEOTIDE SEQUENCE</scope>
    <source>
        <strain evidence="9">EP155</strain>
    </source>
</reference>
<feature type="transmembrane region" description="Helical" evidence="8">
    <location>
        <begin position="137"/>
        <end position="155"/>
    </location>
</feature>
<sequence>MPPLAFSSLPLPKALRGLPPAVTWQILLLVAVNAIVWASIGVVLHYFPKLISSAVLSYTLGLRHALDADHISAIDLMTRRLIASGQRPVSVGTWFSLGHSTIVVVTCVVVAATSGALRDRFDGFQRVGNIVGTSVSAAFLLILCAGNTWVLYRLVKRLQQLLREQHERRQGGDEDAAQEDQAAGQLSLEGAGFLANVFRKLFVLVDRPWKMYPLGVMFGLGFDTSSEIAILGIASIQGASGTSLWLILIFPVLFTAGMCLIDTTDGALMMALYTSKAFARDHIAILYYSIVLTGITIMVSAFIGIIQLLTLVLNVAEPEGSFWDGVGAIGDNFEIIGGSICGLFLVVGLGSVLIYKPWRRRMDQRGLLRHEEDGQAEIEAGPHESR</sequence>
<gene>
    <name evidence="9" type="ORF">M406DRAFT_335553</name>
</gene>
<keyword evidence="3 8" id="KW-0813">Transport</keyword>
<dbReference type="PANTHER" id="PTHR31611:SF0">
    <property type="entry name" value="HIGH-AFFINITY NICKEL TRANSPORT PROTEIN NIC1"/>
    <property type="match status" value="1"/>
</dbReference>
<dbReference type="GO" id="GO:0005886">
    <property type="term" value="C:plasma membrane"/>
    <property type="evidence" value="ECO:0007669"/>
    <property type="project" value="UniProtKB-SubCell"/>
</dbReference>
<feature type="transmembrane region" description="Helical" evidence="8">
    <location>
        <begin position="214"/>
        <end position="236"/>
    </location>
</feature>
<dbReference type="PANTHER" id="PTHR31611">
    <property type="entry name" value="HIGH-AFFINITY NICKEL TRANSPORT PROTEIN NIC1"/>
    <property type="match status" value="1"/>
</dbReference>
<dbReference type="InterPro" id="IPR004688">
    <property type="entry name" value="Ni/Co_transpt"/>
</dbReference>
<organism evidence="9 10">
    <name type="scientific">Cryphonectria parasitica (strain ATCC 38755 / EP155)</name>
    <dbReference type="NCBI Taxonomy" id="660469"/>
    <lineage>
        <taxon>Eukaryota</taxon>
        <taxon>Fungi</taxon>
        <taxon>Dikarya</taxon>
        <taxon>Ascomycota</taxon>
        <taxon>Pezizomycotina</taxon>
        <taxon>Sordariomycetes</taxon>
        <taxon>Sordariomycetidae</taxon>
        <taxon>Diaporthales</taxon>
        <taxon>Cryphonectriaceae</taxon>
        <taxon>Cryphonectria-Endothia species complex</taxon>
        <taxon>Cryphonectria</taxon>
    </lineage>
</organism>
<comment type="similarity">
    <text evidence="2 8">Belongs to the NiCoT transporter (TC 2.A.52) family.</text>
</comment>
<dbReference type="EMBL" id="MU032344">
    <property type="protein sequence ID" value="KAF3769732.1"/>
    <property type="molecule type" value="Genomic_DNA"/>
</dbReference>